<dbReference type="Gene3D" id="3.10.310.70">
    <property type="match status" value="1"/>
</dbReference>
<protein>
    <submittedName>
        <fullName evidence="2">Amidohydrolase</fullName>
    </submittedName>
</protein>
<dbReference type="Gene3D" id="2.30.40.10">
    <property type="entry name" value="Urease, subunit C, domain 1"/>
    <property type="match status" value="1"/>
</dbReference>
<dbReference type="PANTHER" id="PTHR22642:SF2">
    <property type="entry name" value="PROTEIN LONG AFTER FAR-RED 3"/>
    <property type="match status" value="1"/>
</dbReference>
<name>A0ABT3CZX6_9BACT</name>
<dbReference type="Gene3D" id="3.20.20.140">
    <property type="entry name" value="Metal-dependent hydrolases"/>
    <property type="match status" value="1"/>
</dbReference>
<dbReference type="CDD" id="cd01300">
    <property type="entry name" value="YtcJ_like"/>
    <property type="match status" value="1"/>
</dbReference>
<comment type="caution">
    <text evidence="2">The sequence shown here is derived from an EMBL/GenBank/DDBJ whole genome shotgun (WGS) entry which is preliminary data.</text>
</comment>
<dbReference type="Pfam" id="PF07969">
    <property type="entry name" value="Amidohydro_3"/>
    <property type="match status" value="1"/>
</dbReference>
<feature type="domain" description="Amidohydrolase 3" evidence="1">
    <location>
        <begin position="72"/>
        <end position="557"/>
    </location>
</feature>
<dbReference type="EMBL" id="JAOYOD010000001">
    <property type="protein sequence ID" value="MCV9389074.1"/>
    <property type="molecule type" value="Genomic_DNA"/>
</dbReference>
<evidence type="ECO:0000313" key="3">
    <source>
        <dbReference type="Proteomes" id="UP001300692"/>
    </source>
</evidence>
<dbReference type="PROSITE" id="PS51257">
    <property type="entry name" value="PROKAR_LIPOPROTEIN"/>
    <property type="match status" value="1"/>
</dbReference>
<dbReference type="InterPro" id="IPR032466">
    <property type="entry name" value="Metal_Hydrolase"/>
</dbReference>
<dbReference type="PANTHER" id="PTHR22642">
    <property type="entry name" value="IMIDAZOLONEPROPIONASE"/>
    <property type="match status" value="1"/>
</dbReference>
<dbReference type="SUPFAM" id="SSF51338">
    <property type="entry name" value="Composite domain of metallo-dependent hydrolases"/>
    <property type="match status" value="1"/>
</dbReference>
<dbReference type="InterPro" id="IPR011059">
    <property type="entry name" value="Metal-dep_hydrolase_composite"/>
</dbReference>
<dbReference type="InterPro" id="IPR033932">
    <property type="entry name" value="YtcJ-like"/>
</dbReference>
<gene>
    <name evidence="2" type="ORF">N7U62_20545</name>
</gene>
<proteinExistence type="predicted"/>
<dbReference type="Proteomes" id="UP001300692">
    <property type="component" value="Unassembled WGS sequence"/>
</dbReference>
<organism evidence="2 3">
    <name type="scientific">Reichenbachiella ulvae</name>
    <dbReference type="NCBI Taxonomy" id="2980104"/>
    <lineage>
        <taxon>Bacteria</taxon>
        <taxon>Pseudomonadati</taxon>
        <taxon>Bacteroidota</taxon>
        <taxon>Cytophagia</taxon>
        <taxon>Cytophagales</taxon>
        <taxon>Reichenbachiellaceae</taxon>
        <taxon>Reichenbachiella</taxon>
    </lineage>
</organism>
<dbReference type="SUPFAM" id="SSF51556">
    <property type="entry name" value="Metallo-dependent hydrolases"/>
    <property type="match status" value="1"/>
</dbReference>
<dbReference type="InterPro" id="IPR013108">
    <property type="entry name" value="Amidohydro_3"/>
</dbReference>
<keyword evidence="3" id="KW-1185">Reference proteome</keyword>
<evidence type="ECO:0000313" key="2">
    <source>
        <dbReference type="EMBL" id="MCV9389074.1"/>
    </source>
</evidence>
<reference evidence="2 3" key="1">
    <citation type="submission" date="2022-10" db="EMBL/GenBank/DDBJ databases">
        <title>Comparative genomics and taxonomic characterization of three novel marine species of genus Reichenbachiella exhibiting antioxidant and polysaccharide degradation activities.</title>
        <authorList>
            <person name="Muhammad N."/>
            <person name="Lee Y.-J."/>
            <person name="Ko J."/>
            <person name="Kim S.-G."/>
        </authorList>
    </citation>
    <scope>NUCLEOTIDE SEQUENCE [LARGE SCALE GENOMIC DNA]</scope>
    <source>
        <strain evidence="2 3">ABR2-5</strain>
    </source>
</reference>
<accession>A0ABT3CZX6</accession>
<sequence>MKNFVLLLAMTLWLLASCEDKHPKADLVIFNATIHTLNLKEPKAEAVAVKDGKIVYVGNNLNANNWLSDSTKVLDLKNKTIIPGLIDGHAHLMGIGYNLMNLDLSKTESFEQILEAVKEKVAGAKKGEWIIGRGWHQEKWDSLPVLTVQGFPIHDSLSAISPNNPVVLSHASGHLVFVNQKAMKLAKITKKTENPEGGEILRDEDGKLTGIFNEAAVDLIYRKIPEPTDEKNIQALNMAIEECLKNGITALHDAGVSQREISLYESFYNQGMLNMRIYAMLDGSDRDLLKLWFKKGPMTDNEFLQVRSIKIYADGALGSRGALLMEEYSDAPGEMGKKITPPDEILRITEKAFETGFQVATHCIGDRANKALLNIYKIVLNSDTTKANPRFRIEHAQHLTEDDIPRFGEMGIIPAMQAIHMSSDRPWAIHRLGEERIKEGAYVWRKLIDSGARISNGTDAPVEPVNPIANFYAAVTRKTLDGDPDGGYEPDQKMTREEALLSLTYNNAYASFQEDIKGKIEAGKLADFTVLSQDIMTVDEDEILNTEVEYTIVNGEIKYQKN</sequence>
<evidence type="ECO:0000259" key="1">
    <source>
        <dbReference type="Pfam" id="PF07969"/>
    </source>
</evidence>
<dbReference type="RefSeq" id="WP_264139989.1">
    <property type="nucleotide sequence ID" value="NZ_JAOYOD010000001.1"/>
</dbReference>